<protein>
    <submittedName>
        <fullName evidence="5">M56 family metallopeptidase</fullName>
    </submittedName>
</protein>
<evidence type="ECO:0000313" key="6">
    <source>
        <dbReference type="Proteomes" id="UP001182991"/>
    </source>
</evidence>
<feature type="transmembrane region" description="Helical" evidence="2">
    <location>
        <begin position="6"/>
        <end position="22"/>
    </location>
</feature>
<feature type="region of interest" description="Disordered" evidence="1">
    <location>
        <begin position="302"/>
        <end position="321"/>
    </location>
</feature>
<dbReference type="InterPro" id="IPR008756">
    <property type="entry name" value="Peptidase_M56"/>
</dbReference>
<dbReference type="Proteomes" id="UP001182991">
    <property type="component" value="Unassembled WGS sequence"/>
</dbReference>
<dbReference type="InterPro" id="IPR037682">
    <property type="entry name" value="TonB_C"/>
</dbReference>
<dbReference type="InterPro" id="IPR052173">
    <property type="entry name" value="Beta-lactam_resp_regulator"/>
</dbReference>
<feature type="transmembrane region" description="Helical" evidence="2">
    <location>
        <begin position="34"/>
        <end position="51"/>
    </location>
</feature>
<feature type="compositionally biased region" description="Pro residues" evidence="1">
    <location>
        <begin position="309"/>
        <end position="320"/>
    </location>
</feature>
<keyword evidence="2" id="KW-0472">Membrane</keyword>
<evidence type="ECO:0000259" key="3">
    <source>
        <dbReference type="Pfam" id="PF03544"/>
    </source>
</evidence>
<name>A0ABU2KMK8_9FLAO</name>
<feature type="transmembrane region" description="Helical" evidence="2">
    <location>
        <begin position="97"/>
        <end position="119"/>
    </location>
</feature>
<dbReference type="CDD" id="cd07341">
    <property type="entry name" value="M56_BlaR1_MecR1_like"/>
    <property type="match status" value="1"/>
</dbReference>
<evidence type="ECO:0000259" key="4">
    <source>
        <dbReference type="Pfam" id="PF05569"/>
    </source>
</evidence>
<dbReference type="PANTHER" id="PTHR34978:SF3">
    <property type="entry name" value="SLR0241 PROTEIN"/>
    <property type="match status" value="1"/>
</dbReference>
<comment type="caution">
    <text evidence="5">The sequence shown here is derived from an EMBL/GenBank/DDBJ whole genome shotgun (WGS) entry which is preliminary data.</text>
</comment>
<sequence>MGLYILQFSLFLALFYIVYVVFLEKETFFQSNRWYLLLSPCVALILPFINLDFLSPTNAVGQAFVNLPPVLLGDFSVSSGEEQAVHQMVTSPNWKDWLLHNGVLLLYGLGFIVAFFLLLKKTFQFHRFMKTGILKQYGEFSYYEIKNSQMACTFYNQIFMGDEIPAEQREHILRHELVHVSQKHSLDLLFFEALKLIFWFHPAIYAYQKQLSSLHEYIADEAVTRHTSKKQYYQNLLNVAFGTHQISFINQFFNHSLIKKRILMLQKSKSSTRAKLKYLIVLPLIALMLTYVSCSDHEEIVETNTSELPAPPPPPAPPADFPQKDIQLVSQMQAELINMKNEGKSTKEIAEVFYDGDIHKTVPTREKYYRSMIYIRYTYQKYNELADADKKIEKVFDIIPYDEYLEFRENAKEMIPPPPPPTASSEVGIPFTAIELVPAYPGCDQSLSNDEIKKCTSDKIKEFVNANFNTKAVEDFAQDGVNRIYVRFTIDKDGNVKDVDSRASNPKLSEEAERVVNSLPKMQPGMQDGKAVGVLYSLPIIFQIN</sequence>
<reference evidence="6" key="1">
    <citation type="submission" date="2023-07" db="EMBL/GenBank/DDBJ databases">
        <title>Isolating and identifying novel microbial strains from the Mariana Trench.</title>
        <authorList>
            <person name="Fu H."/>
        </authorList>
    </citation>
    <scope>NUCLEOTIDE SEQUENCE [LARGE SCALE GENOMIC DNA]</scope>
    <source>
        <strain evidence="6">T-y2</strain>
    </source>
</reference>
<feature type="transmembrane region" description="Helical" evidence="2">
    <location>
        <begin position="276"/>
        <end position="293"/>
    </location>
</feature>
<organism evidence="5 6">
    <name type="scientific">Mesonia ostreae</name>
    <dbReference type="NCBI Taxonomy" id="861110"/>
    <lineage>
        <taxon>Bacteria</taxon>
        <taxon>Pseudomonadati</taxon>
        <taxon>Bacteroidota</taxon>
        <taxon>Flavobacteriia</taxon>
        <taxon>Flavobacteriales</taxon>
        <taxon>Flavobacteriaceae</taxon>
        <taxon>Mesonia</taxon>
    </lineage>
</organism>
<evidence type="ECO:0000256" key="2">
    <source>
        <dbReference type="SAM" id="Phobius"/>
    </source>
</evidence>
<dbReference type="PANTHER" id="PTHR34978">
    <property type="entry name" value="POSSIBLE SENSOR-TRANSDUCER PROTEIN BLAR"/>
    <property type="match status" value="1"/>
</dbReference>
<feature type="domain" description="TonB C-terminal" evidence="3">
    <location>
        <begin position="484"/>
        <end position="543"/>
    </location>
</feature>
<feature type="domain" description="Peptidase M56" evidence="4">
    <location>
        <begin position="16"/>
        <end position="265"/>
    </location>
</feature>
<dbReference type="Pfam" id="PF05569">
    <property type="entry name" value="Peptidase_M56"/>
    <property type="match status" value="1"/>
</dbReference>
<keyword evidence="2" id="KW-1133">Transmembrane helix</keyword>
<dbReference type="Pfam" id="PF03544">
    <property type="entry name" value="TonB_C"/>
    <property type="match status" value="1"/>
</dbReference>
<dbReference type="EMBL" id="JAVRBG010000022">
    <property type="protein sequence ID" value="MDT0295854.1"/>
    <property type="molecule type" value="Genomic_DNA"/>
</dbReference>
<keyword evidence="6" id="KW-1185">Reference proteome</keyword>
<gene>
    <name evidence="5" type="ORF">RLT85_14570</name>
</gene>
<dbReference type="RefSeq" id="WP_311402781.1">
    <property type="nucleotide sequence ID" value="NZ_JAVRBG010000022.1"/>
</dbReference>
<proteinExistence type="predicted"/>
<evidence type="ECO:0000256" key="1">
    <source>
        <dbReference type="SAM" id="MobiDB-lite"/>
    </source>
</evidence>
<dbReference type="Gene3D" id="3.30.1150.10">
    <property type="match status" value="1"/>
</dbReference>
<evidence type="ECO:0000313" key="5">
    <source>
        <dbReference type="EMBL" id="MDT0295854.1"/>
    </source>
</evidence>
<keyword evidence="2" id="KW-0812">Transmembrane</keyword>
<accession>A0ABU2KMK8</accession>
<dbReference type="SUPFAM" id="SSF74653">
    <property type="entry name" value="TolA/TonB C-terminal domain"/>
    <property type="match status" value="1"/>
</dbReference>